<dbReference type="GO" id="GO:0046872">
    <property type="term" value="F:metal ion binding"/>
    <property type="evidence" value="ECO:0007669"/>
    <property type="project" value="UniProtKB-KW"/>
</dbReference>
<keyword evidence="11" id="KW-1185">Reference proteome</keyword>
<comment type="subcellular location">
    <subcellularLocation>
        <location evidence="2">Nucleus</location>
    </subcellularLocation>
</comment>
<dbReference type="InterPro" id="IPR027450">
    <property type="entry name" value="AlkB-like"/>
</dbReference>
<evidence type="ECO:0000313" key="11">
    <source>
        <dbReference type="Proteomes" id="UP000183832"/>
    </source>
</evidence>
<protein>
    <submittedName>
        <fullName evidence="10">CLUMA_CG014375, isoform A</fullName>
    </submittedName>
</protein>
<gene>
    <name evidence="10" type="ORF">CLUMA_CG014375</name>
</gene>
<dbReference type="PROSITE" id="PS51471">
    <property type="entry name" value="FE2OG_OXY"/>
    <property type="match status" value="1"/>
</dbReference>
<dbReference type="Pfam" id="PF13532">
    <property type="entry name" value="2OG-FeII_Oxy_2"/>
    <property type="match status" value="1"/>
</dbReference>
<accession>A0A1J1IN24</accession>
<dbReference type="GO" id="GO:0051213">
    <property type="term" value="F:dioxygenase activity"/>
    <property type="evidence" value="ECO:0007669"/>
    <property type="project" value="UniProtKB-KW"/>
</dbReference>
<dbReference type="AlphaFoldDB" id="A0A1J1IN24"/>
<evidence type="ECO:0000256" key="1">
    <source>
        <dbReference type="ARBA" id="ARBA00001954"/>
    </source>
</evidence>
<sequence>MELDKFRVESMPPSCYYIPEFITESEEKLLLHNIERTSVVRWTKLKNRRLINYGGIPTQKGMIAEDIPSYLQSYLDKVNSLKIFGDVEANHILLNEYTAGQGIMPHFDGPLFYPTITTVSIGSHTILEFYQSQDMTRDVCFKVLVEPRSLLILKDELYSCYMHAISEVDEDDISDVLIKNKRSSEQEICKRGTRYSLTIRNVPKTTKFKLKLGK</sequence>
<dbReference type="OrthoDB" id="412814at2759"/>
<dbReference type="Gene3D" id="2.60.120.590">
    <property type="entry name" value="Alpha-ketoglutarate-dependent dioxygenase AlkB-like"/>
    <property type="match status" value="1"/>
</dbReference>
<keyword evidence="4" id="KW-0479">Metal-binding</keyword>
<keyword evidence="8" id="KW-0539">Nucleus</keyword>
<evidence type="ECO:0000256" key="4">
    <source>
        <dbReference type="ARBA" id="ARBA00022723"/>
    </source>
</evidence>
<evidence type="ECO:0000256" key="6">
    <source>
        <dbReference type="ARBA" id="ARBA00023002"/>
    </source>
</evidence>
<dbReference type="InterPro" id="IPR037151">
    <property type="entry name" value="AlkB-like_sf"/>
</dbReference>
<comment type="cofactor">
    <cofactor evidence="1">
        <name>Fe(2+)</name>
        <dbReference type="ChEBI" id="CHEBI:29033"/>
    </cofactor>
</comment>
<dbReference type="InterPro" id="IPR005123">
    <property type="entry name" value="Oxoglu/Fe-dep_dioxygenase_dom"/>
</dbReference>
<name>A0A1J1IN24_9DIPT</name>
<dbReference type="EMBL" id="CVRI01000055">
    <property type="protein sequence ID" value="CRL01631.1"/>
    <property type="molecule type" value="Genomic_DNA"/>
</dbReference>
<reference evidence="10 11" key="1">
    <citation type="submission" date="2015-04" db="EMBL/GenBank/DDBJ databases">
        <authorList>
            <person name="Syromyatnikov M.Y."/>
            <person name="Popov V.N."/>
        </authorList>
    </citation>
    <scope>NUCLEOTIDE SEQUENCE [LARGE SCALE GENOMIC DNA]</scope>
</reference>
<dbReference type="GO" id="GO:0005634">
    <property type="term" value="C:nucleus"/>
    <property type="evidence" value="ECO:0007669"/>
    <property type="project" value="UniProtKB-SubCell"/>
</dbReference>
<dbReference type="PANTHER" id="PTHR46030:SF1">
    <property type="entry name" value="ALPHA-KETOGLUTARATE-DEPENDENT DIOXYGENASE ALKB HOMOLOG 6"/>
    <property type="match status" value="1"/>
</dbReference>
<dbReference type="STRING" id="568069.A0A1J1IN24"/>
<dbReference type="PANTHER" id="PTHR46030">
    <property type="entry name" value="ALPHA-KETOGLUTARATE-DEPENDENT DIOXYGENASE ALKB HOMOLOG 6"/>
    <property type="match status" value="1"/>
</dbReference>
<dbReference type="Proteomes" id="UP000183832">
    <property type="component" value="Unassembled WGS sequence"/>
</dbReference>
<keyword evidence="7" id="KW-0408">Iron</keyword>
<keyword evidence="6" id="KW-0560">Oxidoreductase</keyword>
<evidence type="ECO:0000259" key="9">
    <source>
        <dbReference type="PROSITE" id="PS51471"/>
    </source>
</evidence>
<dbReference type="InterPro" id="IPR032862">
    <property type="entry name" value="ALKBH6"/>
</dbReference>
<evidence type="ECO:0000313" key="10">
    <source>
        <dbReference type="EMBL" id="CRL01631.1"/>
    </source>
</evidence>
<proteinExistence type="inferred from homology"/>
<feature type="domain" description="Fe2OG dioxygenase" evidence="9">
    <location>
        <begin position="88"/>
        <end position="203"/>
    </location>
</feature>
<organism evidence="10 11">
    <name type="scientific">Clunio marinus</name>
    <dbReference type="NCBI Taxonomy" id="568069"/>
    <lineage>
        <taxon>Eukaryota</taxon>
        <taxon>Metazoa</taxon>
        <taxon>Ecdysozoa</taxon>
        <taxon>Arthropoda</taxon>
        <taxon>Hexapoda</taxon>
        <taxon>Insecta</taxon>
        <taxon>Pterygota</taxon>
        <taxon>Neoptera</taxon>
        <taxon>Endopterygota</taxon>
        <taxon>Diptera</taxon>
        <taxon>Nematocera</taxon>
        <taxon>Chironomoidea</taxon>
        <taxon>Chironomidae</taxon>
        <taxon>Clunio</taxon>
    </lineage>
</organism>
<keyword evidence="5" id="KW-0223">Dioxygenase</keyword>
<evidence type="ECO:0000256" key="3">
    <source>
        <dbReference type="ARBA" id="ARBA00007879"/>
    </source>
</evidence>
<evidence type="ECO:0000256" key="5">
    <source>
        <dbReference type="ARBA" id="ARBA00022964"/>
    </source>
</evidence>
<evidence type="ECO:0000256" key="7">
    <source>
        <dbReference type="ARBA" id="ARBA00023004"/>
    </source>
</evidence>
<evidence type="ECO:0000256" key="8">
    <source>
        <dbReference type="ARBA" id="ARBA00023242"/>
    </source>
</evidence>
<evidence type="ECO:0000256" key="2">
    <source>
        <dbReference type="ARBA" id="ARBA00004123"/>
    </source>
</evidence>
<comment type="similarity">
    <text evidence="3">Belongs to the alkB family.</text>
</comment>
<dbReference type="SUPFAM" id="SSF51197">
    <property type="entry name" value="Clavaminate synthase-like"/>
    <property type="match status" value="1"/>
</dbReference>